<keyword evidence="1" id="KW-0732">Signal</keyword>
<dbReference type="AlphaFoldDB" id="A0A653D7H0"/>
<accession>A0A653D7H0</accession>
<name>A0A653D7H0_CALMS</name>
<gene>
    <name evidence="2" type="ORF">CALMAC_LOCUS14666</name>
</gene>
<organism evidence="2 3">
    <name type="scientific">Callosobruchus maculatus</name>
    <name type="common">Southern cowpea weevil</name>
    <name type="synonym">Pulse bruchid</name>
    <dbReference type="NCBI Taxonomy" id="64391"/>
    <lineage>
        <taxon>Eukaryota</taxon>
        <taxon>Metazoa</taxon>
        <taxon>Ecdysozoa</taxon>
        <taxon>Arthropoda</taxon>
        <taxon>Hexapoda</taxon>
        <taxon>Insecta</taxon>
        <taxon>Pterygota</taxon>
        <taxon>Neoptera</taxon>
        <taxon>Endopterygota</taxon>
        <taxon>Coleoptera</taxon>
        <taxon>Polyphaga</taxon>
        <taxon>Cucujiformia</taxon>
        <taxon>Chrysomeloidea</taxon>
        <taxon>Chrysomelidae</taxon>
        <taxon>Bruchinae</taxon>
        <taxon>Bruchini</taxon>
        <taxon>Callosobruchus</taxon>
    </lineage>
</organism>
<evidence type="ECO:0000313" key="3">
    <source>
        <dbReference type="Proteomes" id="UP000410492"/>
    </source>
</evidence>
<evidence type="ECO:0000313" key="2">
    <source>
        <dbReference type="EMBL" id="VEN55501.1"/>
    </source>
</evidence>
<dbReference type="Proteomes" id="UP000410492">
    <property type="component" value="Unassembled WGS sequence"/>
</dbReference>
<proteinExistence type="predicted"/>
<feature type="signal peptide" evidence="1">
    <location>
        <begin position="1"/>
        <end position="18"/>
    </location>
</feature>
<dbReference type="EMBL" id="CAACVG010010304">
    <property type="protein sequence ID" value="VEN55501.1"/>
    <property type="molecule type" value="Genomic_DNA"/>
</dbReference>
<protein>
    <recommendedName>
        <fullName evidence="4">Invertebrate defensins family profile domain-containing protein</fullName>
    </recommendedName>
</protein>
<dbReference type="OrthoDB" id="6751853at2759"/>
<evidence type="ECO:0000256" key="1">
    <source>
        <dbReference type="SAM" id="SignalP"/>
    </source>
</evidence>
<feature type="chain" id="PRO_5025072899" description="Invertebrate defensins family profile domain-containing protein" evidence="1">
    <location>
        <begin position="19"/>
        <end position="84"/>
    </location>
</feature>
<reference evidence="2 3" key="1">
    <citation type="submission" date="2019-01" db="EMBL/GenBank/DDBJ databases">
        <authorList>
            <person name="Sayadi A."/>
        </authorList>
    </citation>
    <scope>NUCLEOTIDE SEQUENCE [LARGE SCALE GENOMIC DNA]</scope>
</reference>
<evidence type="ECO:0008006" key="4">
    <source>
        <dbReference type="Google" id="ProtNLM"/>
    </source>
</evidence>
<keyword evidence="3" id="KW-1185">Reference proteome</keyword>
<sequence length="84" mass="8453">MKSALVLLIVALIAVASALPADASKAVGGKWTGEQLDDHLSNVIPATVTCINVRCRTSCVQNGAVAGYCAGGECNCVVPGPRGV</sequence>